<dbReference type="PATRIC" id="fig|1705578.3.peg.3650"/>
<dbReference type="RefSeq" id="WP_063600475.1">
    <property type="nucleotide sequence ID" value="NZ_LITQ01000008.1"/>
</dbReference>
<dbReference type="EMBL" id="LROR01000032">
    <property type="protein sequence ID" value="OBR96648.1"/>
    <property type="molecule type" value="Genomic_DNA"/>
</dbReference>
<dbReference type="Proteomes" id="UP000093694">
    <property type="component" value="Unassembled WGS sequence"/>
</dbReference>
<dbReference type="Proteomes" id="UP000077384">
    <property type="component" value="Unassembled WGS sequence"/>
</dbReference>
<keyword evidence="4" id="KW-1185">Reference proteome</keyword>
<organism evidence="1 3">
    <name type="scientific">Clostridium coskatii</name>
    <dbReference type="NCBI Taxonomy" id="1705578"/>
    <lineage>
        <taxon>Bacteria</taxon>
        <taxon>Bacillati</taxon>
        <taxon>Bacillota</taxon>
        <taxon>Clostridia</taxon>
        <taxon>Eubacteriales</taxon>
        <taxon>Clostridiaceae</taxon>
        <taxon>Clostridium</taxon>
    </lineage>
</organism>
<accession>A0A162LJ17</accession>
<gene>
    <name evidence="2" type="ORF">CLCOS_08100</name>
    <name evidence="1" type="ORF">WX73_03656</name>
</gene>
<dbReference type="Pfam" id="PF04883">
    <property type="entry name" value="HK97-gp10_like"/>
    <property type="match status" value="1"/>
</dbReference>
<evidence type="ECO:0000313" key="4">
    <source>
        <dbReference type="Proteomes" id="UP000093694"/>
    </source>
</evidence>
<dbReference type="InterPro" id="IPR010064">
    <property type="entry name" value="HK97-gp10_tail"/>
</dbReference>
<dbReference type="NCBIfam" id="TIGR01725">
    <property type="entry name" value="phge_HK97_gp10"/>
    <property type="match status" value="1"/>
</dbReference>
<evidence type="ECO:0000313" key="1">
    <source>
        <dbReference type="EMBL" id="OAA94086.1"/>
    </source>
</evidence>
<evidence type="ECO:0000313" key="2">
    <source>
        <dbReference type="EMBL" id="OBR96648.1"/>
    </source>
</evidence>
<sequence>MSVDVELTGISELIEKLQATNAKFNSVENKALKAGARPILDDMKTTKAFKDRSGDLRDDLSIGSIRSKNGIKSIQIGIDKNDISAVYYGKFIEFGSSHEVAKPFIQPAYERHKKEAVEIIKEEIRQALK</sequence>
<reference evidence="1 3" key="1">
    <citation type="journal article" date="2015" name="Biotechnol. Bioeng.">
        <title>Genome sequence and phenotypic characterization of Caulobacter segnis.</title>
        <authorList>
            <person name="Patel S."/>
            <person name="Fletcher B."/>
            <person name="Scott D.C."/>
            <person name="Ely B."/>
        </authorList>
    </citation>
    <scope>NUCLEOTIDE SEQUENCE [LARGE SCALE GENOMIC DNA]</scope>
    <source>
        <strain evidence="1 3">PS02</strain>
    </source>
</reference>
<dbReference type="EMBL" id="LITQ01000008">
    <property type="protein sequence ID" value="OAA94086.1"/>
    <property type="molecule type" value="Genomic_DNA"/>
</dbReference>
<evidence type="ECO:0000313" key="3">
    <source>
        <dbReference type="Proteomes" id="UP000077384"/>
    </source>
</evidence>
<protein>
    <recommendedName>
        <fullName evidence="5">Phage protein, HK97 gp10 family</fullName>
    </recommendedName>
</protein>
<evidence type="ECO:0008006" key="5">
    <source>
        <dbReference type="Google" id="ProtNLM"/>
    </source>
</evidence>
<reference evidence="2 4" key="2">
    <citation type="journal article" date="2016" name="Front. Microbiol.">
        <title>Industrial Acetogenic Biocatalysts: A Comparative Metabolic and Genomic Analysis.</title>
        <authorList>
            <person name="Bengelsdorf F."/>
            <person name="Poehlein A."/>
            <person name="Sonja S."/>
            <person name="Erz C."/>
            <person name="Hummel T."/>
            <person name="Hoffmeister S."/>
            <person name="Daniel R."/>
            <person name="Durre P."/>
        </authorList>
    </citation>
    <scope>NUCLEOTIDE SEQUENCE [LARGE SCALE GENOMIC DNA]</scope>
    <source>
        <strain evidence="2 4">PTA-10522</strain>
    </source>
</reference>
<name>A0A162LJ17_9CLOT</name>
<comment type="caution">
    <text evidence="1">The sequence shown here is derived from an EMBL/GenBank/DDBJ whole genome shotgun (WGS) entry which is preliminary data.</text>
</comment>
<dbReference type="AlphaFoldDB" id="A0A162LJ17"/>
<proteinExistence type="predicted"/>